<protein>
    <submittedName>
        <fullName evidence="9">ABC transporter permease</fullName>
    </submittedName>
</protein>
<evidence type="ECO:0000256" key="1">
    <source>
        <dbReference type="ARBA" id="ARBA00004651"/>
    </source>
</evidence>
<dbReference type="CDD" id="cd06261">
    <property type="entry name" value="TM_PBP2"/>
    <property type="match status" value="1"/>
</dbReference>
<evidence type="ECO:0000259" key="8">
    <source>
        <dbReference type="PROSITE" id="PS50928"/>
    </source>
</evidence>
<keyword evidence="2 7" id="KW-0813">Transport</keyword>
<feature type="transmembrane region" description="Helical" evidence="7">
    <location>
        <begin position="12"/>
        <end position="38"/>
    </location>
</feature>
<feature type="transmembrane region" description="Helical" evidence="7">
    <location>
        <begin position="93"/>
        <end position="119"/>
    </location>
</feature>
<proteinExistence type="inferred from homology"/>
<dbReference type="GO" id="GO:0055085">
    <property type="term" value="P:transmembrane transport"/>
    <property type="evidence" value="ECO:0007669"/>
    <property type="project" value="InterPro"/>
</dbReference>
<organism evidence="9 10">
    <name type="scientific">Paenibacillus soyae</name>
    <dbReference type="NCBI Taxonomy" id="2969249"/>
    <lineage>
        <taxon>Bacteria</taxon>
        <taxon>Bacillati</taxon>
        <taxon>Bacillota</taxon>
        <taxon>Bacilli</taxon>
        <taxon>Bacillales</taxon>
        <taxon>Paenibacillaceae</taxon>
        <taxon>Paenibacillus</taxon>
    </lineage>
</organism>
<dbReference type="InterPro" id="IPR000515">
    <property type="entry name" value="MetI-like"/>
</dbReference>
<gene>
    <name evidence="9" type="ORF">NQZ67_17565</name>
</gene>
<evidence type="ECO:0000256" key="4">
    <source>
        <dbReference type="ARBA" id="ARBA00022692"/>
    </source>
</evidence>
<feature type="transmembrane region" description="Helical" evidence="7">
    <location>
        <begin position="58"/>
        <end position="86"/>
    </location>
</feature>
<dbReference type="AlphaFoldDB" id="A0A9X2MT13"/>
<evidence type="ECO:0000256" key="3">
    <source>
        <dbReference type="ARBA" id="ARBA00022475"/>
    </source>
</evidence>
<keyword evidence="4 7" id="KW-0812">Transmembrane</keyword>
<evidence type="ECO:0000256" key="2">
    <source>
        <dbReference type="ARBA" id="ARBA00022448"/>
    </source>
</evidence>
<dbReference type="RefSeq" id="WP_257448455.1">
    <property type="nucleotide sequence ID" value="NZ_JANIPJ010000013.1"/>
</dbReference>
<comment type="similarity">
    <text evidence="7">Belongs to the binding-protein-dependent transport system permease family.</text>
</comment>
<accession>A0A9X2MT13</accession>
<dbReference type="GO" id="GO:0005886">
    <property type="term" value="C:plasma membrane"/>
    <property type="evidence" value="ECO:0007669"/>
    <property type="project" value="UniProtKB-SubCell"/>
</dbReference>
<keyword evidence="10" id="KW-1185">Reference proteome</keyword>
<evidence type="ECO:0000313" key="10">
    <source>
        <dbReference type="Proteomes" id="UP001141950"/>
    </source>
</evidence>
<sequence length="257" mass="28073">MIQRMNWRQGLSVSVTLIGMLAVWQLICVLFAVPAYLLPTPLDIGSRLISDGDVLLRHTGITLFEIVAGFGLSVLFGIPAAVIIVYSRYFSQAVFPLLIGLQCVPMISIAPLLITWLGFGMITQVVIAFLIAFFPIIVSAVVGLKSMEKEMNMLAMSLRASKLQIFLYFRLPRALPSIFGGFKVGITLSVVGAVVAEFVSSDRGLGYLQLVANAKLDITMQFCVIVMLAVIGLVLYNLVGLIERIALPWYRASRGGE</sequence>
<dbReference type="PANTHER" id="PTHR30151">
    <property type="entry name" value="ALKANE SULFONATE ABC TRANSPORTER-RELATED, MEMBRANE SUBUNIT"/>
    <property type="match status" value="1"/>
</dbReference>
<keyword evidence="3" id="KW-1003">Cell membrane</keyword>
<feature type="transmembrane region" description="Helical" evidence="7">
    <location>
        <begin position="125"/>
        <end position="144"/>
    </location>
</feature>
<reference evidence="9" key="1">
    <citation type="submission" date="2022-08" db="EMBL/GenBank/DDBJ databases">
        <title>The genomic sequence of strain Paenibacillus sp. SCIV0701.</title>
        <authorList>
            <person name="Zhao H."/>
        </authorList>
    </citation>
    <scope>NUCLEOTIDE SEQUENCE</scope>
    <source>
        <strain evidence="9">SCIV0701</strain>
    </source>
</reference>
<evidence type="ECO:0000256" key="5">
    <source>
        <dbReference type="ARBA" id="ARBA00022989"/>
    </source>
</evidence>
<dbReference type="PANTHER" id="PTHR30151:SF20">
    <property type="entry name" value="ABC TRANSPORTER PERMEASE PROTEIN HI_0355-RELATED"/>
    <property type="match status" value="1"/>
</dbReference>
<name>A0A9X2MT13_9BACL</name>
<comment type="caution">
    <text evidence="9">The sequence shown here is derived from an EMBL/GenBank/DDBJ whole genome shotgun (WGS) entry which is preliminary data.</text>
</comment>
<dbReference type="Proteomes" id="UP001141950">
    <property type="component" value="Unassembled WGS sequence"/>
</dbReference>
<dbReference type="EMBL" id="JANIPJ010000013">
    <property type="protein sequence ID" value="MCR2805694.1"/>
    <property type="molecule type" value="Genomic_DNA"/>
</dbReference>
<keyword evidence="6 7" id="KW-0472">Membrane</keyword>
<evidence type="ECO:0000313" key="9">
    <source>
        <dbReference type="EMBL" id="MCR2805694.1"/>
    </source>
</evidence>
<dbReference type="Gene3D" id="1.10.3720.10">
    <property type="entry name" value="MetI-like"/>
    <property type="match status" value="1"/>
</dbReference>
<feature type="transmembrane region" description="Helical" evidence="7">
    <location>
        <begin position="165"/>
        <end position="198"/>
    </location>
</feature>
<dbReference type="SUPFAM" id="SSF161098">
    <property type="entry name" value="MetI-like"/>
    <property type="match status" value="1"/>
</dbReference>
<keyword evidence="5 7" id="KW-1133">Transmembrane helix</keyword>
<dbReference type="Pfam" id="PF00528">
    <property type="entry name" value="BPD_transp_1"/>
    <property type="match status" value="1"/>
</dbReference>
<comment type="subcellular location">
    <subcellularLocation>
        <location evidence="1 7">Cell membrane</location>
        <topology evidence="1 7">Multi-pass membrane protein</topology>
    </subcellularLocation>
</comment>
<feature type="transmembrane region" description="Helical" evidence="7">
    <location>
        <begin position="218"/>
        <end position="239"/>
    </location>
</feature>
<dbReference type="PROSITE" id="PS50928">
    <property type="entry name" value="ABC_TM1"/>
    <property type="match status" value="1"/>
</dbReference>
<dbReference type="InterPro" id="IPR035906">
    <property type="entry name" value="MetI-like_sf"/>
</dbReference>
<evidence type="ECO:0000256" key="6">
    <source>
        <dbReference type="ARBA" id="ARBA00023136"/>
    </source>
</evidence>
<feature type="domain" description="ABC transmembrane type-1" evidence="8">
    <location>
        <begin position="59"/>
        <end position="243"/>
    </location>
</feature>
<evidence type="ECO:0000256" key="7">
    <source>
        <dbReference type="RuleBase" id="RU363032"/>
    </source>
</evidence>